<evidence type="ECO:0000313" key="1">
    <source>
        <dbReference type="EMBL" id="OWZ02301.1"/>
    </source>
</evidence>
<evidence type="ECO:0000313" key="2">
    <source>
        <dbReference type="Proteomes" id="UP000198211"/>
    </source>
</evidence>
<feature type="non-terminal residue" evidence="1">
    <location>
        <position position="1"/>
    </location>
</feature>
<name>A0A225V9W2_9STRA</name>
<keyword evidence="2" id="KW-1185">Reference proteome</keyword>
<sequence>VQAEKSSSATEIVKGLQKAQLQRWLNRDISPENLFRMLQLDDKQGGVLNNSLLPVWMKFLDAFNIKNPTKKTTLFDTLKQFFSDDQLEKIFIAAQRNPSTNKMGADLFRALHGQKLTDSDLNDLARSNDVLATKFVRTSLPKKTKEDRIFEKETEVLTAKLPGKKQIQVWLKNEHSSDDVFDLLKLGPVGDSILTSPNFKIWRQFITQCINGKPDETMILKLRDQYDFNNSALLIKGWWENGNGVDDVFVTLRLTRIEGNIFDNPKFTTWTKFAKEFYKKNEMIATLTNKYGNLKLAERVQRADKGSTASLSNMLNKVQFDFWYEKMEPNTVKVPI</sequence>
<dbReference type="EMBL" id="NBNE01006262">
    <property type="protein sequence ID" value="OWZ02301.1"/>
    <property type="molecule type" value="Genomic_DNA"/>
</dbReference>
<dbReference type="STRING" id="4795.A0A225V9W2"/>
<accession>A0A225V9W2</accession>
<proteinExistence type="predicted"/>
<reference evidence="2" key="1">
    <citation type="submission" date="2017-03" db="EMBL/GenBank/DDBJ databases">
        <title>Phytopthora megakarya and P. palmivora, two closely related causual agents of cacao black pod achieved similar genome size and gene model numbers by different mechanisms.</title>
        <authorList>
            <person name="Ali S."/>
            <person name="Shao J."/>
            <person name="Larry D.J."/>
            <person name="Kronmiller B."/>
            <person name="Shen D."/>
            <person name="Strem M.D."/>
            <person name="Melnick R.L."/>
            <person name="Guiltinan M.J."/>
            <person name="Tyler B.M."/>
            <person name="Meinhardt L.W."/>
            <person name="Bailey B.A."/>
        </authorList>
    </citation>
    <scope>NUCLEOTIDE SEQUENCE [LARGE SCALE GENOMIC DNA]</scope>
    <source>
        <strain evidence="2">zdho120</strain>
    </source>
</reference>
<gene>
    <name evidence="1" type="ORF">PHMEG_00026161</name>
</gene>
<organism evidence="1 2">
    <name type="scientific">Phytophthora megakarya</name>
    <dbReference type="NCBI Taxonomy" id="4795"/>
    <lineage>
        <taxon>Eukaryota</taxon>
        <taxon>Sar</taxon>
        <taxon>Stramenopiles</taxon>
        <taxon>Oomycota</taxon>
        <taxon>Peronosporomycetes</taxon>
        <taxon>Peronosporales</taxon>
        <taxon>Peronosporaceae</taxon>
        <taxon>Phytophthora</taxon>
    </lineage>
</organism>
<dbReference type="Proteomes" id="UP000198211">
    <property type="component" value="Unassembled WGS sequence"/>
</dbReference>
<protein>
    <submittedName>
        <fullName evidence="1">RxLR effector protein</fullName>
    </submittedName>
</protein>
<dbReference type="AlphaFoldDB" id="A0A225V9W2"/>
<comment type="caution">
    <text evidence="1">The sequence shown here is derived from an EMBL/GenBank/DDBJ whole genome shotgun (WGS) entry which is preliminary data.</text>
</comment>